<proteinExistence type="predicted"/>
<name>A0A6B8RJX4_9BACL</name>
<evidence type="ECO:0000313" key="2">
    <source>
        <dbReference type="Proteomes" id="UP000426246"/>
    </source>
</evidence>
<gene>
    <name evidence="1" type="ORF">EHS13_13750</name>
</gene>
<dbReference type="EMBL" id="CP034235">
    <property type="protein sequence ID" value="QGQ95863.1"/>
    <property type="molecule type" value="Genomic_DNA"/>
</dbReference>
<dbReference type="Proteomes" id="UP000426246">
    <property type="component" value="Chromosome"/>
</dbReference>
<dbReference type="OrthoDB" id="9802430at2"/>
<dbReference type="AlphaFoldDB" id="A0A6B8RJX4"/>
<dbReference type="RefSeq" id="WP_155700898.1">
    <property type="nucleotide sequence ID" value="NZ_CP034235.1"/>
</dbReference>
<organism evidence="1 2">
    <name type="scientific">Paenibacillus psychroresistens</name>
    <dbReference type="NCBI Taxonomy" id="1778678"/>
    <lineage>
        <taxon>Bacteria</taxon>
        <taxon>Bacillati</taxon>
        <taxon>Bacillota</taxon>
        <taxon>Bacilli</taxon>
        <taxon>Bacillales</taxon>
        <taxon>Paenibacillaceae</taxon>
        <taxon>Paenibacillus</taxon>
    </lineage>
</organism>
<keyword evidence="2" id="KW-1185">Reference proteome</keyword>
<accession>A0A6B8RJX4</accession>
<evidence type="ECO:0000313" key="1">
    <source>
        <dbReference type="EMBL" id="QGQ95863.1"/>
    </source>
</evidence>
<dbReference type="KEGG" id="ppsc:EHS13_13750"/>
<reference evidence="2" key="1">
    <citation type="submission" date="2018-11" db="EMBL/GenBank/DDBJ databases">
        <title>Complete genome sequence of Paenibacillus sp. ML311-T8.</title>
        <authorList>
            <person name="Nam Y.-D."/>
            <person name="Kang J."/>
            <person name="Chung W.-H."/>
            <person name="Park Y.S."/>
        </authorList>
    </citation>
    <scope>NUCLEOTIDE SEQUENCE [LARGE SCALE GENOMIC DNA]</scope>
    <source>
        <strain evidence="2">ML311-T8</strain>
    </source>
</reference>
<protein>
    <submittedName>
        <fullName evidence="1">Uncharacterized protein</fullName>
    </submittedName>
</protein>
<sequence length="109" mass="12256">MNLREQIAKDIGTFINNNEFFEDHDVNGQTLSVMIDNDAFKGRSRQPTDLYNATSGVSIGSIILYVKESDMEDRPVIEQHLRLDGKLYLVSSCNENMGMLEIGLEANEA</sequence>